<comment type="caution">
    <text evidence="3">The sequence shown here is derived from an EMBL/GenBank/DDBJ whole genome shotgun (WGS) entry which is preliminary data.</text>
</comment>
<dbReference type="InterPro" id="IPR000253">
    <property type="entry name" value="FHA_dom"/>
</dbReference>
<dbReference type="AlphaFoldDB" id="A0A2W1K624"/>
<dbReference type="Pfam" id="PF00498">
    <property type="entry name" value="FHA"/>
    <property type="match status" value="1"/>
</dbReference>
<gene>
    <name evidence="3" type="ORF">C1752_00119</name>
</gene>
<proteinExistence type="predicted"/>
<dbReference type="Proteomes" id="UP000248857">
    <property type="component" value="Unassembled WGS sequence"/>
</dbReference>
<dbReference type="Gene3D" id="2.60.200.20">
    <property type="match status" value="1"/>
</dbReference>
<keyword evidence="4" id="KW-1185">Reference proteome</keyword>
<evidence type="ECO:0000256" key="1">
    <source>
        <dbReference type="SAM" id="MobiDB-lite"/>
    </source>
</evidence>
<accession>A0A2W1K624</accession>
<evidence type="ECO:0000259" key="2">
    <source>
        <dbReference type="Pfam" id="PF00498"/>
    </source>
</evidence>
<dbReference type="SUPFAM" id="SSF49879">
    <property type="entry name" value="SMAD/FHA domain"/>
    <property type="match status" value="1"/>
</dbReference>
<feature type="region of interest" description="Disordered" evidence="1">
    <location>
        <begin position="118"/>
        <end position="143"/>
    </location>
</feature>
<dbReference type="InterPro" id="IPR008984">
    <property type="entry name" value="SMAD_FHA_dom_sf"/>
</dbReference>
<organism evidence="3 4">
    <name type="scientific">Acaryochloris thomasi RCC1774</name>
    <dbReference type="NCBI Taxonomy" id="1764569"/>
    <lineage>
        <taxon>Bacteria</taxon>
        <taxon>Bacillati</taxon>
        <taxon>Cyanobacteriota</taxon>
        <taxon>Cyanophyceae</taxon>
        <taxon>Acaryochloridales</taxon>
        <taxon>Acaryochloridaceae</taxon>
        <taxon>Acaryochloris</taxon>
        <taxon>Acaryochloris thomasi</taxon>
    </lineage>
</organism>
<dbReference type="RefSeq" id="WP_110984110.1">
    <property type="nucleotide sequence ID" value="NZ_CAWNWM010000001.1"/>
</dbReference>
<name>A0A2W1K624_9CYAN</name>
<dbReference type="CDD" id="cd00060">
    <property type="entry name" value="FHA"/>
    <property type="match status" value="1"/>
</dbReference>
<evidence type="ECO:0000313" key="4">
    <source>
        <dbReference type="Proteomes" id="UP000248857"/>
    </source>
</evidence>
<dbReference type="EMBL" id="PQWO01000001">
    <property type="protein sequence ID" value="PZD75231.1"/>
    <property type="molecule type" value="Genomic_DNA"/>
</dbReference>
<dbReference type="OrthoDB" id="7788186at2"/>
<feature type="region of interest" description="Disordered" evidence="1">
    <location>
        <begin position="248"/>
        <end position="269"/>
    </location>
</feature>
<reference evidence="3 4" key="1">
    <citation type="journal article" date="2018" name="Sci. Rep.">
        <title>A novel species of the marine cyanobacterium Acaryochloris with a unique pigment content and lifestyle.</title>
        <authorList>
            <person name="Partensky F."/>
            <person name="Six C."/>
            <person name="Ratin M."/>
            <person name="Garczarek L."/>
            <person name="Vaulot D."/>
            <person name="Probert I."/>
            <person name="Calteau A."/>
            <person name="Gourvil P."/>
            <person name="Marie D."/>
            <person name="Grebert T."/>
            <person name="Bouchier C."/>
            <person name="Le Panse S."/>
            <person name="Gachenot M."/>
            <person name="Rodriguez F."/>
            <person name="Garrido J.L."/>
        </authorList>
    </citation>
    <scope>NUCLEOTIDE SEQUENCE [LARGE SCALE GENOMIC DNA]</scope>
    <source>
        <strain evidence="3 4">RCC1774</strain>
    </source>
</reference>
<evidence type="ECO:0000313" key="3">
    <source>
        <dbReference type="EMBL" id="PZD75231.1"/>
    </source>
</evidence>
<sequence length="269" mass="29181">MRIQLIWTDPGSGQVYQPVFALPIALGRSFGLMPGSLDGQAVSRVVLADDQVEIYHALLKEQDGSVAIEGQANASLSVNGIAFSSAPLQEGDLIQIGPFELEFKLPAEDTLPPVAPVEAVPQSPPSAAGEDLQPPSAAGIPNPVSMSGASGFDELASGLSSAAGESVAGNWRCDRKVGFLFKRPCERTTPQGCPYCRNGQANNDPYFYDYDLYPNYGRYGRGYWGYSYYRDRDRYAYNSDSRNVDFTEADAASFEDETDTDYETSFGDS</sequence>
<feature type="compositionally biased region" description="Acidic residues" evidence="1">
    <location>
        <begin position="253"/>
        <end position="262"/>
    </location>
</feature>
<feature type="domain" description="FHA" evidence="2">
    <location>
        <begin position="27"/>
        <end position="97"/>
    </location>
</feature>
<protein>
    <recommendedName>
        <fullName evidence="2">FHA domain-containing protein</fullName>
    </recommendedName>
</protein>